<feature type="domain" description="MIP18 family-like" evidence="1">
    <location>
        <begin position="21"/>
        <end position="95"/>
    </location>
</feature>
<dbReference type="Proteomes" id="UP001319200">
    <property type="component" value="Unassembled WGS sequence"/>
</dbReference>
<dbReference type="AlphaFoldDB" id="A0AAP2DNY1"/>
<dbReference type="InterPro" id="IPR052339">
    <property type="entry name" value="Fe-S_Maturation_MIP18"/>
</dbReference>
<accession>A0AAP2DNY1</accession>
<dbReference type="EMBL" id="JAHESF010000031">
    <property type="protein sequence ID" value="MBT1699871.1"/>
    <property type="molecule type" value="Genomic_DNA"/>
</dbReference>
<dbReference type="PANTHER" id="PTHR42831">
    <property type="entry name" value="FE-S PROTEIN MATURATION AUXILIARY FACTOR YITW"/>
    <property type="match status" value="1"/>
</dbReference>
<protein>
    <submittedName>
        <fullName evidence="2">DUF59 domain-containing protein</fullName>
    </submittedName>
</protein>
<organism evidence="2 3">
    <name type="scientific">Chryseosolibacter histidini</name>
    <dbReference type="NCBI Taxonomy" id="2782349"/>
    <lineage>
        <taxon>Bacteria</taxon>
        <taxon>Pseudomonadati</taxon>
        <taxon>Bacteroidota</taxon>
        <taxon>Cytophagia</taxon>
        <taxon>Cytophagales</taxon>
        <taxon>Chryseotaleaceae</taxon>
        <taxon>Chryseosolibacter</taxon>
    </lineage>
</organism>
<dbReference type="SUPFAM" id="SSF117916">
    <property type="entry name" value="Fe-S cluster assembly (FSCA) domain-like"/>
    <property type="match status" value="1"/>
</dbReference>
<evidence type="ECO:0000313" key="2">
    <source>
        <dbReference type="EMBL" id="MBT1699871.1"/>
    </source>
</evidence>
<sequence>MSETAENIEQKASDAAAPDLKEKVIQAIKTVYDPEIPVDVYELGLIYEINLYPVNNVYVLMTLTSPSCPSAEVIPGEVEQKIKAIEGINDVKVEITFDPPYSQDMMSEAAKLELGFL</sequence>
<dbReference type="Pfam" id="PF01883">
    <property type="entry name" value="FeS_assembly_P"/>
    <property type="match status" value="1"/>
</dbReference>
<dbReference type="RefSeq" id="WP_254168093.1">
    <property type="nucleotide sequence ID" value="NZ_JAHESF010000031.1"/>
</dbReference>
<name>A0AAP2DNY1_9BACT</name>
<comment type="caution">
    <text evidence="2">The sequence shown here is derived from an EMBL/GenBank/DDBJ whole genome shotgun (WGS) entry which is preliminary data.</text>
</comment>
<keyword evidence="3" id="KW-1185">Reference proteome</keyword>
<dbReference type="InterPro" id="IPR002744">
    <property type="entry name" value="MIP18-like"/>
</dbReference>
<dbReference type="Gene3D" id="3.30.300.130">
    <property type="entry name" value="Fe-S cluster assembly (FSCA)"/>
    <property type="match status" value="1"/>
</dbReference>
<dbReference type="InterPro" id="IPR034904">
    <property type="entry name" value="FSCA_dom_sf"/>
</dbReference>
<evidence type="ECO:0000313" key="3">
    <source>
        <dbReference type="Proteomes" id="UP001319200"/>
    </source>
</evidence>
<dbReference type="PANTHER" id="PTHR42831:SF1">
    <property type="entry name" value="FE-S PROTEIN MATURATION AUXILIARY FACTOR YITW"/>
    <property type="match status" value="1"/>
</dbReference>
<gene>
    <name evidence="2" type="ORF">KK083_23490</name>
</gene>
<reference evidence="2 3" key="1">
    <citation type="submission" date="2021-05" db="EMBL/GenBank/DDBJ databases">
        <title>A Polyphasic approach of four new species of the genus Ohtaekwangia: Ohtaekwangia histidinii sp. nov., Ohtaekwangia cretensis sp. nov., Ohtaekwangia indiensis sp. nov., Ohtaekwangia reichenbachii sp. nov. from diverse environment.</title>
        <authorList>
            <person name="Octaviana S."/>
        </authorList>
    </citation>
    <scope>NUCLEOTIDE SEQUENCE [LARGE SCALE GENOMIC DNA]</scope>
    <source>
        <strain evidence="2 3">PWU4</strain>
    </source>
</reference>
<proteinExistence type="predicted"/>
<evidence type="ECO:0000259" key="1">
    <source>
        <dbReference type="Pfam" id="PF01883"/>
    </source>
</evidence>